<gene>
    <name evidence="1" type="ORF">NP224_25765</name>
</gene>
<dbReference type="EMBL" id="CP102103">
    <property type="protein sequence ID" value="UWZ73546.1"/>
    <property type="molecule type" value="Genomic_DNA"/>
</dbReference>
<organism evidence="1 2">
    <name type="scientific">Klebsiella michiganensis</name>
    <dbReference type="NCBI Taxonomy" id="1134687"/>
    <lineage>
        <taxon>Bacteria</taxon>
        <taxon>Pseudomonadati</taxon>
        <taxon>Pseudomonadota</taxon>
        <taxon>Gammaproteobacteria</taxon>
        <taxon>Enterobacterales</taxon>
        <taxon>Enterobacteriaceae</taxon>
        <taxon>Klebsiella/Raoultella group</taxon>
        <taxon>Klebsiella</taxon>
    </lineage>
</organism>
<sequence length="73" mass="8169">MVIILIQIVAGFLLKKLHTPQDIQKNASPQGSLDKVFTINNAMRYIRTRLGGVVRQGLRGKMRNLIDATLILP</sequence>
<evidence type="ECO:0000313" key="1">
    <source>
        <dbReference type="EMBL" id="UWZ73546.1"/>
    </source>
</evidence>
<accession>A0AAX3CPX9</accession>
<evidence type="ECO:0000313" key="2">
    <source>
        <dbReference type="Proteomes" id="UP001060345"/>
    </source>
</evidence>
<dbReference type="RefSeq" id="WP_064377801.1">
    <property type="nucleotide sequence ID" value="NZ_CP102103.1"/>
</dbReference>
<protein>
    <submittedName>
        <fullName evidence="1">Uncharacterized protein</fullName>
    </submittedName>
</protein>
<name>A0AAX3CPX9_9ENTR</name>
<dbReference type="Proteomes" id="UP001060345">
    <property type="component" value="Chromosome"/>
</dbReference>
<dbReference type="AlphaFoldDB" id="A0AAX3CPX9"/>
<reference evidence="1" key="1">
    <citation type="submission" date="2022-08" db="EMBL/GenBank/DDBJ databases">
        <title>Genomic characterization and comparative genomic analysis of a strain of klebsiella michiganensis carrying blaKPC-2 isolated from the blood of children with very preterm bloodstream infection.</title>
        <authorList>
            <person name="Zhang N."/>
        </authorList>
    </citation>
    <scope>NUCLEOTIDE SEQUENCE</scope>
    <source>
        <strain evidence="1">BSI-KPN166</strain>
    </source>
</reference>
<proteinExistence type="predicted"/>